<dbReference type="Proteomes" id="UP000076420">
    <property type="component" value="Unassembled WGS sequence"/>
</dbReference>
<protein>
    <recommendedName>
        <fullName evidence="6">Peptidase S1 domain-containing protein</fullName>
    </recommendedName>
</protein>
<dbReference type="PANTHER" id="PTHR24258">
    <property type="entry name" value="SERINE PROTEASE-RELATED"/>
    <property type="match status" value="1"/>
</dbReference>
<evidence type="ECO:0000256" key="3">
    <source>
        <dbReference type="ARBA" id="ARBA00022825"/>
    </source>
</evidence>
<dbReference type="PANTHER" id="PTHR24258:SF116">
    <property type="entry name" value="FI16631P1-RELATED"/>
    <property type="match status" value="1"/>
</dbReference>
<evidence type="ECO:0000256" key="4">
    <source>
        <dbReference type="ARBA" id="ARBA00023157"/>
    </source>
</evidence>
<dbReference type="InterPro" id="IPR043504">
    <property type="entry name" value="Peptidase_S1_PA_chymotrypsin"/>
</dbReference>
<dbReference type="PROSITE" id="PS50240">
    <property type="entry name" value="TRYPSIN_DOM"/>
    <property type="match status" value="1"/>
</dbReference>
<dbReference type="STRING" id="6526.A0A2C9KT09"/>
<dbReference type="PROSITE" id="PS00135">
    <property type="entry name" value="TRYPSIN_SER"/>
    <property type="match status" value="1"/>
</dbReference>
<dbReference type="SUPFAM" id="SSF50494">
    <property type="entry name" value="Trypsin-like serine proteases"/>
    <property type="match status" value="1"/>
</dbReference>
<feature type="chain" id="PRO_5012383771" description="Peptidase S1 domain-containing protein" evidence="5">
    <location>
        <begin position="17"/>
        <end position="293"/>
    </location>
</feature>
<name>A0A2C9KT09_BIOGL</name>
<accession>A0A2C9KT09</accession>
<dbReference type="Gene3D" id="2.40.10.10">
    <property type="entry name" value="Trypsin-like serine proteases"/>
    <property type="match status" value="1"/>
</dbReference>
<dbReference type="SMART" id="SM00020">
    <property type="entry name" value="Tryp_SPc"/>
    <property type="match status" value="1"/>
</dbReference>
<organism evidence="7 8">
    <name type="scientific">Biomphalaria glabrata</name>
    <name type="common">Bloodfluke planorb</name>
    <name type="synonym">Freshwater snail</name>
    <dbReference type="NCBI Taxonomy" id="6526"/>
    <lineage>
        <taxon>Eukaryota</taxon>
        <taxon>Metazoa</taxon>
        <taxon>Spiralia</taxon>
        <taxon>Lophotrochozoa</taxon>
        <taxon>Mollusca</taxon>
        <taxon>Gastropoda</taxon>
        <taxon>Heterobranchia</taxon>
        <taxon>Euthyneura</taxon>
        <taxon>Panpulmonata</taxon>
        <taxon>Hygrophila</taxon>
        <taxon>Lymnaeoidea</taxon>
        <taxon>Planorbidae</taxon>
        <taxon>Biomphalaria</taxon>
    </lineage>
</organism>
<keyword evidence="4" id="KW-1015">Disulfide bond</keyword>
<dbReference type="FunFam" id="2.40.10.10:FF:000036">
    <property type="entry name" value="Trypsin beta"/>
    <property type="match status" value="1"/>
</dbReference>
<dbReference type="InterPro" id="IPR009003">
    <property type="entry name" value="Peptidase_S1_PA"/>
</dbReference>
<gene>
    <name evidence="7" type="primary">106079970</name>
</gene>
<dbReference type="EnsemblMetazoa" id="BGLB023116-RA">
    <property type="protein sequence ID" value="BGLB023116-PA"/>
    <property type="gene ID" value="BGLB023116"/>
</dbReference>
<dbReference type="GO" id="GO:0006508">
    <property type="term" value="P:proteolysis"/>
    <property type="evidence" value="ECO:0007669"/>
    <property type="project" value="UniProtKB-KW"/>
</dbReference>
<keyword evidence="1" id="KW-0645">Protease</keyword>
<keyword evidence="3" id="KW-0720">Serine protease</keyword>
<evidence type="ECO:0000313" key="8">
    <source>
        <dbReference type="Proteomes" id="UP000076420"/>
    </source>
</evidence>
<dbReference type="FunFam" id="2.40.10.10:FF:000068">
    <property type="entry name" value="transmembrane protease serine 2"/>
    <property type="match status" value="1"/>
</dbReference>
<proteinExistence type="predicted"/>
<evidence type="ECO:0000313" key="7">
    <source>
        <dbReference type="EnsemblMetazoa" id="BGLB023116-PA"/>
    </source>
</evidence>
<dbReference type="GO" id="GO:0004252">
    <property type="term" value="F:serine-type endopeptidase activity"/>
    <property type="evidence" value="ECO:0007669"/>
    <property type="project" value="InterPro"/>
</dbReference>
<feature type="domain" description="Peptidase S1" evidence="6">
    <location>
        <begin position="45"/>
        <end position="287"/>
    </location>
</feature>
<evidence type="ECO:0000256" key="5">
    <source>
        <dbReference type="SAM" id="SignalP"/>
    </source>
</evidence>
<keyword evidence="2" id="KW-0378">Hydrolase</keyword>
<dbReference type="OrthoDB" id="6267810at2759"/>
<dbReference type="AlphaFoldDB" id="A0A2C9KT09"/>
<dbReference type="CDD" id="cd00190">
    <property type="entry name" value="Tryp_SPc"/>
    <property type="match status" value="1"/>
</dbReference>
<dbReference type="InterPro" id="IPR033116">
    <property type="entry name" value="TRYPSIN_SER"/>
</dbReference>
<dbReference type="InterPro" id="IPR001254">
    <property type="entry name" value="Trypsin_dom"/>
</dbReference>
<dbReference type="PRINTS" id="PR00722">
    <property type="entry name" value="CHYMOTRYPSIN"/>
</dbReference>
<keyword evidence="5" id="KW-0732">Signal</keyword>
<dbReference type="Pfam" id="PF00089">
    <property type="entry name" value="Trypsin"/>
    <property type="match status" value="1"/>
</dbReference>
<feature type="signal peptide" evidence="5">
    <location>
        <begin position="1"/>
        <end position="16"/>
    </location>
</feature>
<dbReference type="KEGG" id="bgt:106079970"/>
<dbReference type="InterPro" id="IPR001314">
    <property type="entry name" value="Peptidase_S1A"/>
</dbReference>
<sequence>MISLAVVLLFVSVSFGDVVPNRIHLPDIKNSMFPRTFDGSSNSRIINGEISKMFSRPYQASLQVWYQNVLYHICGAVIIAPDVLVCAAHCLVVFPVDWLRVEVGSLSLTSNASVYTQFLDVESVKPHEDYRDIVTEEEVFPNDIGLIFLKRRMTFNANVQPILIASPFQSFDNEICVISGWGSTYYGSPTPADLREAKMRKWPYQQCQDFHQEIGTNVNKNQICVKGESDDGLPPGSCQGDSGGPLACGHRFLLGVTSYGFGKCSVEAPSVYTRVPGYYSWIIESIFQHSFPQ</sequence>
<evidence type="ECO:0000259" key="6">
    <source>
        <dbReference type="PROSITE" id="PS50240"/>
    </source>
</evidence>
<evidence type="ECO:0000256" key="1">
    <source>
        <dbReference type="ARBA" id="ARBA00022670"/>
    </source>
</evidence>
<dbReference type="VEuPathDB" id="VectorBase:BGLB023116"/>
<dbReference type="VEuPathDB" id="VectorBase:BGLAX_034816"/>
<reference evidence="7" key="1">
    <citation type="submission" date="2020-05" db="UniProtKB">
        <authorList>
            <consortium name="EnsemblMetazoa"/>
        </authorList>
    </citation>
    <scope>IDENTIFICATION</scope>
    <source>
        <strain evidence="7">BB02</strain>
    </source>
</reference>
<evidence type="ECO:0000256" key="2">
    <source>
        <dbReference type="ARBA" id="ARBA00022801"/>
    </source>
</evidence>